<evidence type="ECO:0000256" key="6">
    <source>
        <dbReference type="SAM" id="MobiDB-lite"/>
    </source>
</evidence>
<keyword evidence="7" id="KW-0282">Flagellum</keyword>
<dbReference type="PRINTS" id="PR01006">
    <property type="entry name" value="FLGHOOKFLIE"/>
</dbReference>
<dbReference type="AlphaFoldDB" id="A0A251X0V5"/>
<evidence type="ECO:0000256" key="3">
    <source>
        <dbReference type="ARBA" id="ARBA00023143"/>
    </source>
</evidence>
<dbReference type="Proteomes" id="UP000194664">
    <property type="component" value="Unassembled WGS sequence"/>
</dbReference>
<keyword evidence="8" id="KW-1185">Reference proteome</keyword>
<dbReference type="PANTHER" id="PTHR34653">
    <property type="match status" value="1"/>
</dbReference>
<evidence type="ECO:0000256" key="2">
    <source>
        <dbReference type="ARBA" id="ARBA00009272"/>
    </source>
</evidence>
<protein>
    <recommendedName>
        <fullName evidence="4 5">Flagellar hook-basal body complex protein FliE</fullName>
    </recommendedName>
</protein>
<keyword evidence="7" id="KW-0966">Cell projection</keyword>
<dbReference type="EMBL" id="MSPP01000001">
    <property type="protein sequence ID" value="OUD10191.1"/>
    <property type="molecule type" value="Genomic_DNA"/>
</dbReference>
<organism evidence="7 8">
    <name type="scientific">Marivivens niveibacter</name>
    <dbReference type="NCBI Taxonomy" id="1930667"/>
    <lineage>
        <taxon>Bacteria</taxon>
        <taxon>Pseudomonadati</taxon>
        <taxon>Pseudomonadota</taxon>
        <taxon>Alphaproteobacteria</taxon>
        <taxon>Rhodobacterales</taxon>
        <taxon>Paracoccaceae</taxon>
        <taxon>Marivivens group</taxon>
        <taxon>Marivivens</taxon>
    </lineage>
</organism>
<dbReference type="NCBIfam" id="TIGR00205">
    <property type="entry name" value="fliE"/>
    <property type="match status" value="1"/>
</dbReference>
<dbReference type="RefSeq" id="WP_086449840.1">
    <property type="nucleotide sequence ID" value="NZ_MSPP01000001.1"/>
</dbReference>
<dbReference type="GO" id="GO:0071973">
    <property type="term" value="P:bacterial-type flagellum-dependent cell motility"/>
    <property type="evidence" value="ECO:0007669"/>
    <property type="project" value="InterPro"/>
</dbReference>
<keyword evidence="7" id="KW-0969">Cilium</keyword>
<dbReference type="OrthoDB" id="8909229at2"/>
<sequence>MSISGINSVPSPLQALQSAKAEAQTPAANGPDFGERIKGAVDDLNEAQANARASATAFELGQENDLASVMVDQQVSSLSMQLTLQVRNKALSAYRDIMNMPV</sequence>
<dbReference type="GO" id="GO:0005198">
    <property type="term" value="F:structural molecule activity"/>
    <property type="evidence" value="ECO:0007669"/>
    <property type="project" value="UniProtKB-UniRule"/>
</dbReference>
<dbReference type="HAMAP" id="MF_00724">
    <property type="entry name" value="FliE"/>
    <property type="match status" value="1"/>
</dbReference>
<proteinExistence type="inferred from homology"/>
<dbReference type="GO" id="GO:0003774">
    <property type="term" value="F:cytoskeletal motor activity"/>
    <property type="evidence" value="ECO:0007669"/>
    <property type="project" value="InterPro"/>
</dbReference>
<comment type="caution">
    <text evidence="7">The sequence shown here is derived from an EMBL/GenBank/DDBJ whole genome shotgun (WGS) entry which is preliminary data.</text>
</comment>
<feature type="compositionally biased region" description="Polar residues" evidence="6">
    <location>
        <begin position="1"/>
        <end position="17"/>
    </location>
</feature>
<evidence type="ECO:0000256" key="4">
    <source>
        <dbReference type="HAMAP-Rule" id="MF_00724"/>
    </source>
</evidence>
<comment type="similarity">
    <text evidence="2 4">Belongs to the FliE family.</text>
</comment>
<accession>A0A251X0V5</accession>
<keyword evidence="3 4" id="KW-0975">Bacterial flagellum</keyword>
<dbReference type="InterPro" id="IPR001624">
    <property type="entry name" value="FliE"/>
</dbReference>
<comment type="subcellular location">
    <subcellularLocation>
        <location evidence="1 4">Bacterial flagellum basal body</location>
    </subcellularLocation>
</comment>
<dbReference type="GO" id="GO:0009425">
    <property type="term" value="C:bacterial-type flagellum basal body"/>
    <property type="evidence" value="ECO:0007669"/>
    <property type="project" value="UniProtKB-SubCell"/>
</dbReference>
<dbReference type="Pfam" id="PF02049">
    <property type="entry name" value="FliE"/>
    <property type="match status" value="1"/>
</dbReference>
<reference evidence="7 8" key="1">
    <citation type="submission" date="2016-12" db="EMBL/GenBank/DDBJ databases">
        <title>The draft genome sequence of HSLHS2.</title>
        <authorList>
            <person name="Hu D."/>
            <person name="Wang L."/>
            <person name="Shao Z."/>
        </authorList>
    </citation>
    <scope>NUCLEOTIDE SEQUENCE [LARGE SCALE GENOMIC DNA]</scope>
    <source>
        <strain evidence="7">MCCC 1A06712</strain>
    </source>
</reference>
<dbReference type="PANTHER" id="PTHR34653:SF1">
    <property type="entry name" value="FLAGELLAR HOOK-BASAL BODY COMPLEX PROTEIN FLIE"/>
    <property type="match status" value="1"/>
</dbReference>
<evidence type="ECO:0000313" key="8">
    <source>
        <dbReference type="Proteomes" id="UP000194664"/>
    </source>
</evidence>
<gene>
    <name evidence="4" type="primary">fliE</name>
    <name evidence="7" type="ORF">BVC71_01350</name>
</gene>
<evidence type="ECO:0000313" key="7">
    <source>
        <dbReference type="EMBL" id="OUD10191.1"/>
    </source>
</evidence>
<name>A0A251X0V5_9RHOB</name>
<evidence type="ECO:0000256" key="1">
    <source>
        <dbReference type="ARBA" id="ARBA00004117"/>
    </source>
</evidence>
<evidence type="ECO:0000256" key="5">
    <source>
        <dbReference type="NCBIfam" id="TIGR00205"/>
    </source>
</evidence>
<feature type="region of interest" description="Disordered" evidence="6">
    <location>
        <begin position="1"/>
        <end position="37"/>
    </location>
</feature>